<evidence type="ECO:0008006" key="4">
    <source>
        <dbReference type="Google" id="ProtNLM"/>
    </source>
</evidence>
<evidence type="ECO:0000256" key="1">
    <source>
        <dbReference type="SAM" id="SignalP"/>
    </source>
</evidence>
<feature type="chain" id="PRO_5046631917" description="Secreted protein" evidence="1">
    <location>
        <begin position="19"/>
        <end position="105"/>
    </location>
</feature>
<evidence type="ECO:0000313" key="2">
    <source>
        <dbReference type="EMBL" id="MEQ2282598.1"/>
    </source>
</evidence>
<protein>
    <recommendedName>
        <fullName evidence="4">Secreted protein</fullName>
    </recommendedName>
</protein>
<comment type="caution">
    <text evidence="2">The sequence shown here is derived from an EMBL/GenBank/DDBJ whole genome shotgun (WGS) entry which is preliminary data.</text>
</comment>
<proteinExistence type="predicted"/>
<reference evidence="2 3" key="1">
    <citation type="submission" date="2021-06" db="EMBL/GenBank/DDBJ databases">
        <authorList>
            <person name="Palmer J.M."/>
        </authorList>
    </citation>
    <scope>NUCLEOTIDE SEQUENCE [LARGE SCALE GENOMIC DNA]</scope>
    <source>
        <strain evidence="2 3">AS_MEX2019</strain>
        <tissue evidence="2">Muscle</tissue>
    </source>
</reference>
<keyword evidence="3" id="KW-1185">Reference proteome</keyword>
<sequence length="105" mass="11531">MCVCVWICVCECVRVCAGTLTPERILRARLSAQTGKHERPVSLKSRLRTLRWSCASLRYNHTPHGAFAAAAVDGTPKAHTVRRALKKVREGQASRSGTMGPSPRC</sequence>
<feature type="signal peptide" evidence="1">
    <location>
        <begin position="1"/>
        <end position="18"/>
    </location>
</feature>
<dbReference type="Proteomes" id="UP001469553">
    <property type="component" value="Unassembled WGS sequence"/>
</dbReference>
<gene>
    <name evidence="2" type="ORF">AMECASPLE_002474</name>
</gene>
<name>A0ABV0XMA5_9TELE</name>
<organism evidence="2 3">
    <name type="scientific">Ameca splendens</name>
    <dbReference type="NCBI Taxonomy" id="208324"/>
    <lineage>
        <taxon>Eukaryota</taxon>
        <taxon>Metazoa</taxon>
        <taxon>Chordata</taxon>
        <taxon>Craniata</taxon>
        <taxon>Vertebrata</taxon>
        <taxon>Euteleostomi</taxon>
        <taxon>Actinopterygii</taxon>
        <taxon>Neopterygii</taxon>
        <taxon>Teleostei</taxon>
        <taxon>Neoteleostei</taxon>
        <taxon>Acanthomorphata</taxon>
        <taxon>Ovalentaria</taxon>
        <taxon>Atherinomorphae</taxon>
        <taxon>Cyprinodontiformes</taxon>
        <taxon>Goodeidae</taxon>
        <taxon>Ameca</taxon>
    </lineage>
</organism>
<keyword evidence="1" id="KW-0732">Signal</keyword>
<evidence type="ECO:0000313" key="3">
    <source>
        <dbReference type="Proteomes" id="UP001469553"/>
    </source>
</evidence>
<dbReference type="EMBL" id="JAHRIP010009494">
    <property type="protein sequence ID" value="MEQ2282598.1"/>
    <property type="molecule type" value="Genomic_DNA"/>
</dbReference>
<accession>A0ABV0XMA5</accession>